<reference evidence="2" key="1">
    <citation type="submission" date="2014-09" db="EMBL/GenBank/DDBJ databases">
        <authorList>
            <person name="Sharma Rahul"/>
            <person name="Thines Marco"/>
        </authorList>
    </citation>
    <scope>NUCLEOTIDE SEQUENCE [LARGE SCALE GENOMIC DNA]</scope>
</reference>
<name>A0A0P1B5H0_PLAHL</name>
<proteinExistence type="predicted"/>
<dbReference type="Proteomes" id="UP000054928">
    <property type="component" value="Unassembled WGS sequence"/>
</dbReference>
<evidence type="ECO:0000313" key="2">
    <source>
        <dbReference type="Proteomes" id="UP000054928"/>
    </source>
</evidence>
<sequence>MLTVILSIDTSEEKQMRAKYCACNICQHLGYSVGPDVMLEVHKYGPLKDSQEPCPVILAYGP</sequence>
<accession>A0A0P1B5H0</accession>
<organism evidence="1 2">
    <name type="scientific">Plasmopara halstedii</name>
    <name type="common">Downy mildew of sunflower</name>
    <dbReference type="NCBI Taxonomy" id="4781"/>
    <lineage>
        <taxon>Eukaryota</taxon>
        <taxon>Sar</taxon>
        <taxon>Stramenopiles</taxon>
        <taxon>Oomycota</taxon>
        <taxon>Peronosporomycetes</taxon>
        <taxon>Peronosporales</taxon>
        <taxon>Peronosporaceae</taxon>
        <taxon>Plasmopara</taxon>
    </lineage>
</organism>
<dbReference type="RefSeq" id="XP_024586439.1">
    <property type="nucleotide sequence ID" value="XM_024721329.1"/>
</dbReference>
<dbReference type="EMBL" id="CCYD01003101">
    <property type="protein sequence ID" value="CEG50070.1"/>
    <property type="molecule type" value="Genomic_DNA"/>
</dbReference>
<keyword evidence="2" id="KW-1185">Reference proteome</keyword>
<dbReference type="AlphaFoldDB" id="A0A0P1B5H0"/>
<dbReference type="GeneID" id="36402853"/>
<evidence type="ECO:0000313" key="1">
    <source>
        <dbReference type="EMBL" id="CEG50070.1"/>
    </source>
</evidence>
<protein>
    <submittedName>
        <fullName evidence="1">Uncharacterized protein</fullName>
    </submittedName>
</protein>